<dbReference type="Proteomes" id="UP000231263">
    <property type="component" value="Unassembled WGS sequence"/>
</dbReference>
<accession>A0A2M7XDI8</accession>
<comment type="caution">
    <text evidence="1">The sequence shown here is derived from an EMBL/GenBank/DDBJ whole genome shotgun (WGS) entry which is preliminary data.</text>
</comment>
<name>A0A2M7XDI8_9BACT</name>
<organism evidence="1 2">
    <name type="scientific">Candidatus Uhrbacteria bacterium CG_4_9_14_3_um_filter_41_35</name>
    <dbReference type="NCBI Taxonomy" id="1975034"/>
    <lineage>
        <taxon>Bacteria</taxon>
        <taxon>Candidatus Uhriibacteriota</taxon>
    </lineage>
</organism>
<reference evidence="2" key="1">
    <citation type="submission" date="2017-09" db="EMBL/GenBank/DDBJ databases">
        <title>Depth-based differentiation of microbial function through sediment-hosted aquifers and enrichment of novel symbionts in the deep terrestrial subsurface.</title>
        <authorList>
            <person name="Probst A.J."/>
            <person name="Ladd B."/>
            <person name="Jarett J.K."/>
            <person name="Geller-Mcgrath D.E."/>
            <person name="Sieber C.M.K."/>
            <person name="Emerson J.B."/>
            <person name="Anantharaman K."/>
            <person name="Thomas B.C."/>
            <person name="Malmstrom R."/>
            <person name="Stieglmeier M."/>
            <person name="Klingl A."/>
            <person name="Woyke T."/>
            <person name="Ryan C.M."/>
            <person name="Banfield J.F."/>
        </authorList>
    </citation>
    <scope>NUCLEOTIDE SEQUENCE [LARGE SCALE GENOMIC DNA]</scope>
</reference>
<dbReference type="EMBL" id="PFWT01000025">
    <property type="protein sequence ID" value="PJA45796.1"/>
    <property type="molecule type" value="Genomic_DNA"/>
</dbReference>
<dbReference type="AlphaFoldDB" id="A0A2M7XDI8"/>
<gene>
    <name evidence="1" type="ORF">CO173_04455</name>
</gene>
<protein>
    <submittedName>
        <fullName evidence="1">Uncharacterized protein</fullName>
    </submittedName>
</protein>
<proteinExistence type="predicted"/>
<evidence type="ECO:0000313" key="1">
    <source>
        <dbReference type="EMBL" id="PJA45796.1"/>
    </source>
</evidence>
<evidence type="ECO:0000313" key="2">
    <source>
        <dbReference type="Proteomes" id="UP000231263"/>
    </source>
</evidence>
<sequence length="91" mass="9997">MTINETQALELINKIIEKQAIILGPKIATGKAQNIKVLSLSKTGLAIRITSDPKQVIEDLVDAYVHLSGEIIRNSINVLMSNFPDIKKSLN</sequence>